<dbReference type="Proteomes" id="UP000628086">
    <property type="component" value="Unassembled WGS sequence"/>
</dbReference>
<dbReference type="SUPFAM" id="SSF56349">
    <property type="entry name" value="DNA breaking-rejoining enzymes"/>
    <property type="match status" value="1"/>
</dbReference>
<dbReference type="InterPro" id="IPR044068">
    <property type="entry name" value="CB"/>
</dbReference>
<evidence type="ECO:0000256" key="5">
    <source>
        <dbReference type="PROSITE-ProRule" id="PRU01248"/>
    </source>
</evidence>
<feature type="domain" description="Tyr recombinase" evidence="6">
    <location>
        <begin position="165"/>
        <end position="369"/>
    </location>
</feature>
<dbReference type="PANTHER" id="PTHR30349">
    <property type="entry name" value="PHAGE INTEGRASE-RELATED"/>
    <property type="match status" value="1"/>
</dbReference>
<evidence type="ECO:0000256" key="2">
    <source>
        <dbReference type="ARBA" id="ARBA00022908"/>
    </source>
</evidence>
<protein>
    <submittedName>
        <fullName evidence="8">Site-specific integrase</fullName>
    </submittedName>
</protein>
<comment type="similarity">
    <text evidence="1">Belongs to the 'phage' integrase family.</text>
</comment>
<comment type="caution">
    <text evidence="8">The sequence shown here is derived from an EMBL/GenBank/DDBJ whole genome shotgun (WGS) entry which is preliminary data.</text>
</comment>
<evidence type="ECO:0000259" key="6">
    <source>
        <dbReference type="PROSITE" id="PS51898"/>
    </source>
</evidence>
<dbReference type="Gene3D" id="1.10.150.130">
    <property type="match status" value="1"/>
</dbReference>
<dbReference type="InterPro" id="IPR013762">
    <property type="entry name" value="Integrase-like_cat_sf"/>
</dbReference>
<accession>A0ABR6V7Y8</accession>
<dbReference type="PANTHER" id="PTHR30349:SF64">
    <property type="entry name" value="PROPHAGE INTEGRASE INTD-RELATED"/>
    <property type="match status" value="1"/>
</dbReference>
<feature type="domain" description="Core-binding (CB)" evidence="7">
    <location>
        <begin position="28"/>
        <end position="119"/>
    </location>
</feature>
<name>A0ABR6V7Y8_9PSED</name>
<dbReference type="InterPro" id="IPR050090">
    <property type="entry name" value="Tyrosine_recombinase_XerCD"/>
</dbReference>
<dbReference type="CDD" id="cd00397">
    <property type="entry name" value="DNA_BRE_C"/>
    <property type="match status" value="1"/>
</dbReference>
<dbReference type="Pfam" id="PF00589">
    <property type="entry name" value="Phage_integrase"/>
    <property type="match status" value="1"/>
</dbReference>
<keyword evidence="2" id="KW-0229">DNA integration</keyword>
<evidence type="ECO:0000313" key="8">
    <source>
        <dbReference type="EMBL" id="MBC3476592.1"/>
    </source>
</evidence>
<dbReference type="InterPro" id="IPR010998">
    <property type="entry name" value="Integrase_recombinase_N"/>
</dbReference>
<evidence type="ECO:0000259" key="7">
    <source>
        <dbReference type="PROSITE" id="PS51900"/>
    </source>
</evidence>
<dbReference type="PROSITE" id="PS51898">
    <property type="entry name" value="TYR_RECOMBINASE"/>
    <property type="match status" value="1"/>
</dbReference>
<evidence type="ECO:0000256" key="1">
    <source>
        <dbReference type="ARBA" id="ARBA00008857"/>
    </source>
</evidence>
<evidence type="ECO:0000313" key="9">
    <source>
        <dbReference type="Proteomes" id="UP000628086"/>
    </source>
</evidence>
<proteinExistence type="inferred from homology"/>
<sequence length="384" mass="43679">MELVWATEDFVIAGQPYPGFPILLWDTMESCVPANKFFRHYLLRGSIASRRSWPSIGRALYDFFSFIQAHELDWHDVERGEAKSLVAAYRDYCLIACHLAQNTTHQRLQYVCKFYEFALKEGWLKRLPFAYEERSIRRKSGLLTHINASGGKVITNDVMMRKPKALPKFLSMAEAKALLAASDNPHHRMMMRLALHTGLRREEISAFPVTYVFDPDKAGRTERNLQIRLDPFDGSGMVTKGSKPRNIRISRHFMADLYRYVTKVRGERASLGKHAQSALFLNQFGTPYGTDGKSLNRIINEAGKRAGIKVHTHMLRHTYATHTLASLQRNPASGLEPLVYVQRQLGHSSIQTTMVYLHLVNEMADEAVLAYDDELNEFGGQSGG</sequence>
<dbReference type="PROSITE" id="PS51900">
    <property type="entry name" value="CB"/>
    <property type="match status" value="1"/>
</dbReference>
<dbReference type="InterPro" id="IPR011010">
    <property type="entry name" value="DNA_brk_join_enz"/>
</dbReference>
<dbReference type="InterPro" id="IPR002104">
    <property type="entry name" value="Integrase_catalytic"/>
</dbReference>
<dbReference type="EMBL" id="JABWRS010000008">
    <property type="protein sequence ID" value="MBC3476592.1"/>
    <property type="molecule type" value="Genomic_DNA"/>
</dbReference>
<evidence type="ECO:0000256" key="3">
    <source>
        <dbReference type="ARBA" id="ARBA00023125"/>
    </source>
</evidence>
<evidence type="ECO:0000256" key="4">
    <source>
        <dbReference type="ARBA" id="ARBA00023172"/>
    </source>
</evidence>
<keyword evidence="4" id="KW-0233">DNA recombination</keyword>
<keyword evidence="3 5" id="KW-0238">DNA-binding</keyword>
<dbReference type="RefSeq" id="WP_186598737.1">
    <property type="nucleotide sequence ID" value="NZ_JABWRS010000008.1"/>
</dbReference>
<organism evidence="8 9">
    <name type="scientific">Pseudomonas taiwanensis</name>
    <dbReference type="NCBI Taxonomy" id="470150"/>
    <lineage>
        <taxon>Bacteria</taxon>
        <taxon>Pseudomonadati</taxon>
        <taxon>Pseudomonadota</taxon>
        <taxon>Gammaproteobacteria</taxon>
        <taxon>Pseudomonadales</taxon>
        <taxon>Pseudomonadaceae</taxon>
        <taxon>Pseudomonas</taxon>
    </lineage>
</organism>
<dbReference type="Gene3D" id="1.10.443.10">
    <property type="entry name" value="Intergrase catalytic core"/>
    <property type="match status" value="1"/>
</dbReference>
<keyword evidence="9" id="KW-1185">Reference proteome</keyword>
<reference evidence="8 9" key="1">
    <citation type="journal article" date="2020" name="Microorganisms">
        <title>Reliable Identification of Environmental Pseudomonas Isolates Using the rpoD Gene.</title>
        <authorList>
            <consortium name="The Broad Institute Genome Sequencing Platform"/>
            <person name="Girard L."/>
            <person name="Lood C."/>
            <person name="Rokni-Zadeh H."/>
            <person name="van Noort V."/>
            <person name="Lavigne R."/>
            <person name="De Mot R."/>
        </authorList>
    </citation>
    <scope>NUCLEOTIDE SEQUENCE [LARGE SCALE GENOMIC DNA]</scope>
    <source>
        <strain evidence="8 9">RW7P2</strain>
    </source>
</reference>
<gene>
    <name evidence="8" type="ORF">HU747_13410</name>
</gene>